<gene>
    <name evidence="1" type="ORF">KMZ93_19800</name>
</gene>
<reference evidence="1 2" key="1">
    <citation type="submission" date="2021-06" db="EMBL/GenBank/DDBJ databases">
        <title>Bradyrhizobium sp. S2-11-4 Genome sequencing.</title>
        <authorList>
            <person name="Jin L."/>
        </authorList>
    </citation>
    <scope>NUCLEOTIDE SEQUENCE [LARGE SCALE GENOMIC DNA]</scope>
    <source>
        <strain evidence="1 2">S2-11-4</strain>
    </source>
</reference>
<dbReference type="RefSeq" id="WP_215602974.1">
    <property type="nucleotide sequence ID" value="NZ_CP076136.1"/>
</dbReference>
<name>A0A975NWD9_9BRAD</name>
<evidence type="ECO:0000313" key="1">
    <source>
        <dbReference type="EMBL" id="QWG22205.1"/>
    </source>
</evidence>
<sequence>MLSKGSSSYCPPFNRTIAWTPDASSGLSPELQQIADQAHFLRGKVIGAYAQIEFVLADMCSQFWERPAYRHLKGQFPFKTAARVEEVTILFKANGPLAEYWNDLEPLLAQLKSFERNRHLFAHGHLMLTNSNSIPSVHFRLYALSNDSVELHTENWTLEHMESIAADIAAYAGRSGRLLGRIYAEQG</sequence>
<proteinExistence type="predicted"/>
<protein>
    <submittedName>
        <fullName evidence="1">Uncharacterized protein</fullName>
    </submittedName>
</protein>
<organism evidence="1 2">
    <name type="scientific">Bradyrhizobium sediminis</name>
    <dbReference type="NCBI Taxonomy" id="2840469"/>
    <lineage>
        <taxon>Bacteria</taxon>
        <taxon>Pseudomonadati</taxon>
        <taxon>Pseudomonadota</taxon>
        <taxon>Alphaproteobacteria</taxon>
        <taxon>Hyphomicrobiales</taxon>
        <taxon>Nitrobacteraceae</taxon>
        <taxon>Bradyrhizobium</taxon>
    </lineage>
</organism>
<dbReference type="Proteomes" id="UP000676951">
    <property type="component" value="Chromosome"/>
</dbReference>
<dbReference type="EMBL" id="CP076136">
    <property type="protein sequence ID" value="QWG22205.1"/>
    <property type="molecule type" value="Genomic_DNA"/>
</dbReference>
<accession>A0A975NWD9</accession>
<dbReference type="AlphaFoldDB" id="A0A975NWD9"/>
<evidence type="ECO:0000313" key="2">
    <source>
        <dbReference type="Proteomes" id="UP000676951"/>
    </source>
</evidence>
<keyword evidence="2" id="KW-1185">Reference proteome</keyword>